<gene>
    <name evidence="3" type="ORF">Naga_100224g7</name>
</gene>
<dbReference type="Gene3D" id="3.40.50.300">
    <property type="entry name" value="P-loop containing nucleotide triphosphate hydrolases"/>
    <property type="match status" value="1"/>
</dbReference>
<dbReference type="AlphaFoldDB" id="W7TNH9"/>
<feature type="compositionally biased region" description="Low complexity" evidence="1">
    <location>
        <begin position="49"/>
        <end position="77"/>
    </location>
</feature>
<comment type="caution">
    <text evidence="3">The sequence shown here is derived from an EMBL/GenBank/DDBJ whole genome shotgun (WGS) entry which is preliminary data.</text>
</comment>
<reference evidence="3 4" key="1">
    <citation type="journal article" date="2014" name="Mol. Plant">
        <title>Chromosome Scale Genome Assembly and Transcriptome Profiling of Nannochloropsis gaditana in Nitrogen Depletion.</title>
        <authorList>
            <person name="Corteggiani Carpinelli E."/>
            <person name="Telatin A."/>
            <person name="Vitulo N."/>
            <person name="Forcato C."/>
            <person name="D'Angelo M."/>
            <person name="Schiavon R."/>
            <person name="Vezzi A."/>
            <person name="Giacometti G.M."/>
            <person name="Morosinotto T."/>
            <person name="Valle G."/>
        </authorList>
    </citation>
    <scope>NUCLEOTIDE SEQUENCE [LARGE SCALE GENOMIC DNA]</scope>
    <source>
        <strain evidence="3 4">B-31</strain>
    </source>
</reference>
<evidence type="ECO:0000256" key="2">
    <source>
        <dbReference type="SAM" id="SignalP"/>
    </source>
</evidence>
<keyword evidence="4" id="KW-1185">Reference proteome</keyword>
<evidence type="ECO:0008006" key="5">
    <source>
        <dbReference type="Google" id="ProtNLM"/>
    </source>
</evidence>
<accession>W7TNH9</accession>
<dbReference type="SUPFAM" id="SSF52540">
    <property type="entry name" value="P-loop containing nucleoside triphosphate hydrolases"/>
    <property type="match status" value="1"/>
</dbReference>
<feature type="chain" id="PRO_5004901035" description="DEAD/DEAH box helicase domain-containing protein" evidence="2">
    <location>
        <begin position="24"/>
        <end position="167"/>
    </location>
</feature>
<name>W7TNH9_9STRA</name>
<feature type="non-terminal residue" evidence="3">
    <location>
        <position position="167"/>
    </location>
</feature>
<dbReference type="Proteomes" id="UP000019335">
    <property type="component" value="Unassembled WGS sequence"/>
</dbReference>
<dbReference type="EMBL" id="AZIL01002223">
    <property type="protein sequence ID" value="EWM22284.1"/>
    <property type="molecule type" value="Genomic_DNA"/>
</dbReference>
<evidence type="ECO:0000313" key="3">
    <source>
        <dbReference type="EMBL" id="EWM22284.1"/>
    </source>
</evidence>
<protein>
    <recommendedName>
        <fullName evidence="5">DEAD/DEAH box helicase domain-containing protein</fullName>
    </recommendedName>
</protein>
<organism evidence="3 4">
    <name type="scientific">Nannochloropsis gaditana</name>
    <dbReference type="NCBI Taxonomy" id="72520"/>
    <lineage>
        <taxon>Eukaryota</taxon>
        <taxon>Sar</taxon>
        <taxon>Stramenopiles</taxon>
        <taxon>Ochrophyta</taxon>
        <taxon>Eustigmatophyceae</taxon>
        <taxon>Eustigmatales</taxon>
        <taxon>Monodopsidaceae</taxon>
        <taxon>Nannochloropsis</taxon>
    </lineage>
</organism>
<dbReference type="OrthoDB" id="64767at2759"/>
<feature type="signal peptide" evidence="2">
    <location>
        <begin position="1"/>
        <end position="23"/>
    </location>
</feature>
<sequence>MSKASRRKYQLLLLLLWSLYAVGFRHFSTSRRHLSPSDLSIPLRATAATSSTTSTSPPSLASSPLSTSAARSRPSSSILDRIKAQAGTPEVLALLKEAVAATGTGEVKREFFKAIFPFPLDDFQLAALDALGGRENVVVSAPTGSGKQKRVKRDTRRIAEGLGPLHA</sequence>
<proteinExistence type="predicted"/>
<dbReference type="InterPro" id="IPR027417">
    <property type="entry name" value="P-loop_NTPase"/>
</dbReference>
<feature type="region of interest" description="Disordered" evidence="1">
    <location>
        <begin position="141"/>
        <end position="167"/>
    </location>
</feature>
<feature type="region of interest" description="Disordered" evidence="1">
    <location>
        <begin position="49"/>
        <end position="78"/>
    </location>
</feature>
<evidence type="ECO:0000256" key="1">
    <source>
        <dbReference type="SAM" id="MobiDB-lite"/>
    </source>
</evidence>
<evidence type="ECO:0000313" key="4">
    <source>
        <dbReference type="Proteomes" id="UP000019335"/>
    </source>
</evidence>
<keyword evidence="2" id="KW-0732">Signal</keyword>